<protein>
    <submittedName>
        <fullName evidence="1">Uncharacterized protein</fullName>
    </submittedName>
</protein>
<dbReference type="InParanoid" id="A0A0D0DT62"/>
<dbReference type="InterPro" id="IPR041078">
    <property type="entry name" value="Plavaka"/>
</dbReference>
<dbReference type="EMBL" id="KN825363">
    <property type="protein sequence ID" value="KIK91656.1"/>
    <property type="molecule type" value="Genomic_DNA"/>
</dbReference>
<evidence type="ECO:0000313" key="2">
    <source>
        <dbReference type="Proteomes" id="UP000054538"/>
    </source>
</evidence>
<dbReference type="Pfam" id="PF18759">
    <property type="entry name" value="Plavaka"/>
    <property type="match status" value="1"/>
</dbReference>
<gene>
    <name evidence="1" type="ORF">PAXRUDRAFT_149016</name>
</gene>
<sequence>GAVMSNPMGDLRVIQTPVIVWIADYPKQLLIACVSSKNSTISTAPGTQFDDPFPHPPCTQKQTLQAIFEACMLCDPCDTITFHKFASRST</sequence>
<reference evidence="1 2" key="1">
    <citation type="submission" date="2014-04" db="EMBL/GenBank/DDBJ databases">
        <authorList>
            <consortium name="DOE Joint Genome Institute"/>
            <person name="Kuo A."/>
            <person name="Kohler A."/>
            <person name="Jargeat P."/>
            <person name="Nagy L.G."/>
            <person name="Floudas D."/>
            <person name="Copeland A."/>
            <person name="Barry K.W."/>
            <person name="Cichocki N."/>
            <person name="Veneault-Fourrey C."/>
            <person name="LaButti K."/>
            <person name="Lindquist E.A."/>
            <person name="Lipzen A."/>
            <person name="Lundell T."/>
            <person name="Morin E."/>
            <person name="Murat C."/>
            <person name="Sun H."/>
            <person name="Tunlid A."/>
            <person name="Henrissat B."/>
            <person name="Grigoriev I.V."/>
            <person name="Hibbett D.S."/>
            <person name="Martin F."/>
            <person name="Nordberg H.P."/>
            <person name="Cantor M.N."/>
            <person name="Hua S.X."/>
        </authorList>
    </citation>
    <scope>NUCLEOTIDE SEQUENCE [LARGE SCALE GENOMIC DNA]</scope>
    <source>
        <strain evidence="1 2">Ve08.2h10</strain>
    </source>
</reference>
<accession>A0A0D0DT62</accession>
<organism evidence="1 2">
    <name type="scientific">Paxillus rubicundulus Ve08.2h10</name>
    <dbReference type="NCBI Taxonomy" id="930991"/>
    <lineage>
        <taxon>Eukaryota</taxon>
        <taxon>Fungi</taxon>
        <taxon>Dikarya</taxon>
        <taxon>Basidiomycota</taxon>
        <taxon>Agaricomycotina</taxon>
        <taxon>Agaricomycetes</taxon>
        <taxon>Agaricomycetidae</taxon>
        <taxon>Boletales</taxon>
        <taxon>Paxilineae</taxon>
        <taxon>Paxillaceae</taxon>
        <taxon>Paxillus</taxon>
    </lineage>
</organism>
<name>A0A0D0DT62_9AGAM</name>
<feature type="non-terminal residue" evidence="1">
    <location>
        <position position="1"/>
    </location>
</feature>
<dbReference type="AlphaFoldDB" id="A0A0D0DT62"/>
<keyword evidence="2" id="KW-1185">Reference proteome</keyword>
<dbReference type="OrthoDB" id="2684269at2759"/>
<proteinExistence type="predicted"/>
<evidence type="ECO:0000313" key="1">
    <source>
        <dbReference type="EMBL" id="KIK91656.1"/>
    </source>
</evidence>
<dbReference type="HOGENOM" id="CLU_2446711_0_0_1"/>
<reference evidence="2" key="2">
    <citation type="submission" date="2015-01" db="EMBL/GenBank/DDBJ databases">
        <title>Evolutionary Origins and Diversification of the Mycorrhizal Mutualists.</title>
        <authorList>
            <consortium name="DOE Joint Genome Institute"/>
            <consortium name="Mycorrhizal Genomics Consortium"/>
            <person name="Kohler A."/>
            <person name="Kuo A."/>
            <person name="Nagy L.G."/>
            <person name="Floudas D."/>
            <person name="Copeland A."/>
            <person name="Barry K.W."/>
            <person name="Cichocki N."/>
            <person name="Veneault-Fourrey C."/>
            <person name="LaButti K."/>
            <person name="Lindquist E.A."/>
            <person name="Lipzen A."/>
            <person name="Lundell T."/>
            <person name="Morin E."/>
            <person name="Murat C."/>
            <person name="Riley R."/>
            <person name="Ohm R."/>
            <person name="Sun H."/>
            <person name="Tunlid A."/>
            <person name="Henrissat B."/>
            <person name="Grigoriev I.V."/>
            <person name="Hibbett D.S."/>
            <person name="Martin F."/>
        </authorList>
    </citation>
    <scope>NUCLEOTIDE SEQUENCE [LARGE SCALE GENOMIC DNA]</scope>
    <source>
        <strain evidence="2">Ve08.2h10</strain>
    </source>
</reference>
<dbReference type="Proteomes" id="UP000054538">
    <property type="component" value="Unassembled WGS sequence"/>
</dbReference>